<comment type="caution">
    <text evidence="1">The sequence shown here is derived from an EMBL/GenBank/DDBJ whole genome shotgun (WGS) entry which is preliminary data.</text>
</comment>
<dbReference type="EMBL" id="JANPWB010000012">
    <property type="protein sequence ID" value="KAJ1121105.1"/>
    <property type="molecule type" value="Genomic_DNA"/>
</dbReference>
<dbReference type="Proteomes" id="UP001066276">
    <property type="component" value="Chromosome 8"/>
</dbReference>
<organism evidence="1 2">
    <name type="scientific">Pleurodeles waltl</name>
    <name type="common">Iberian ribbed newt</name>
    <dbReference type="NCBI Taxonomy" id="8319"/>
    <lineage>
        <taxon>Eukaryota</taxon>
        <taxon>Metazoa</taxon>
        <taxon>Chordata</taxon>
        <taxon>Craniata</taxon>
        <taxon>Vertebrata</taxon>
        <taxon>Euteleostomi</taxon>
        <taxon>Amphibia</taxon>
        <taxon>Batrachia</taxon>
        <taxon>Caudata</taxon>
        <taxon>Salamandroidea</taxon>
        <taxon>Salamandridae</taxon>
        <taxon>Pleurodelinae</taxon>
        <taxon>Pleurodeles</taxon>
    </lineage>
</organism>
<proteinExistence type="predicted"/>
<name>A0AAV7P1U6_PLEWA</name>
<evidence type="ECO:0000313" key="1">
    <source>
        <dbReference type="EMBL" id="KAJ1121105.1"/>
    </source>
</evidence>
<reference evidence="1" key="1">
    <citation type="journal article" date="2022" name="bioRxiv">
        <title>Sequencing and chromosome-scale assembly of the giantPleurodeles waltlgenome.</title>
        <authorList>
            <person name="Brown T."/>
            <person name="Elewa A."/>
            <person name="Iarovenko S."/>
            <person name="Subramanian E."/>
            <person name="Araus A.J."/>
            <person name="Petzold A."/>
            <person name="Susuki M."/>
            <person name="Suzuki K.-i.T."/>
            <person name="Hayashi T."/>
            <person name="Toyoda A."/>
            <person name="Oliveira C."/>
            <person name="Osipova E."/>
            <person name="Leigh N.D."/>
            <person name="Simon A."/>
            <person name="Yun M.H."/>
        </authorList>
    </citation>
    <scope>NUCLEOTIDE SEQUENCE</scope>
    <source>
        <strain evidence="1">20211129_DDA</strain>
        <tissue evidence="1">Liver</tissue>
    </source>
</reference>
<accession>A0AAV7P1U6</accession>
<protein>
    <submittedName>
        <fullName evidence="1">Uncharacterized protein</fullName>
    </submittedName>
</protein>
<sequence length="83" mass="9480">MADGTGFYCAPIPSEILPRSWGLPGLRSPSAWIGRTSGCRGRFWDPVGHADGWLELQRRYLEVLLVVLIEESWRLRFYIIQGC</sequence>
<evidence type="ECO:0000313" key="2">
    <source>
        <dbReference type="Proteomes" id="UP001066276"/>
    </source>
</evidence>
<dbReference type="AlphaFoldDB" id="A0AAV7P1U6"/>
<gene>
    <name evidence="1" type="ORF">NDU88_009233</name>
</gene>
<keyword evidence="2" id="KW-1185">Reference proteome</keyword>